<keyword evidence="3" id="KW-1185">Reference proteome</keyword>
<dbReference type="InterPro" id="IPR035901">
    <property type="entry name" value="GIY-YIG_endonuc_sf"/>
</dbReference>
<evidence type="ECO:0000313" key="3">
    <source>
        <dbReference type="Proteomes" id="UP000239471"/>
    </source>
</evidence>
<proteinExistence type="predicted"/>
<protein>
    <submittedName>
        <fullName evidence="2">Excinuclease ABC subunit C</fullName>
    </submittedName>
</protein>
<comment type="caution">
    <text evidence="2">The sequence shown here is derived from an EMBL/GenBank/DDBJ whole genome shotgun (WGS) entry which is preliminary data.</text>
</comment>
<dbReference type="SMART" id="SM00465">
    <property type="entry name" value="GIYc"/>
    <property type="match status" value="1"/>
</dbReference>
<accession>A0A2T0BL12</accession>
<feature type="domain" description="GIY-YIG" evidence="1">
    <location>
        <begin position="53"/>
        <end position="142"/>
    </location>
</feature>
<dbReference type="RefSeq" id="WP_106058106.1">
    <property type="nucleotide sequence ID" value="NZ_PVXQ01000001.1"/>
</dbReference>
<dbReference type="EMBL" id="PVXQ01000001">
    <property type="protein sequence ID" value="PRR84523.1"/>
    <property type="molecule type" value="Genomic_DNA"/>
</dbReference>
<dbReference type="OrthoDB" id="1903187at2"/>
<evidence type="ECO:0000313" key="2">
    <source>
        <dbReference type="EMBL" id="PRR84523.1"/>
    </source>
</evidence>
<organism evidence="2 3">
    <name type="scientific">Clostridium vincentii</name>
    <dbReference type="NCBI Taxonomy" id="52704"/>
    <lineage>
        <taxon>Bacteria</taxon>
        <taxon>Bacillati</taxon>
        <taxon>Bacillota</taxon>
        <taxon>Clostridia</taxon>
        <taxon>Eubacteriales</taxon>
        <taxon>Clostridiaceae</taxon>
        <taxon>Clostridium</taxon>
    </lineage>
</organism>
<dbReference type="SUPFAM" id="SSF82771">
    <property type="entry name" value="GIY-YIG endonuclease"/>
    <property type="match status" value="1"/>
</dbReference>
<gene>
    <name evidence="2" type="ORF">CLVI_00460</name>
</gene>
<evidence type="ECO:0000259" key="1">
    <source>
        <dbReference type="PROSITE" id="PS50164"/>
    </source>
</evidence>
<dbReference type="AlphaFoldDB" id="A0A2T0BL12"/>
<sequence>MNIVDKLTFCLEEERILPVSKETWNSFKLNHCFPESKQEKKEQYNYISEQVGNKSGIYIYMKDGDYLYIGKAKPLSNRIRNHYVESYKPIPDNCPKEKSRWDRFFAEYNGEVEIYWREFESEEERQLVEIILTKLLKPVFLTFK</sequence>
<dbReference type="InterPro" id="IPR000305">
    <property type="entry name" value="GIY-YIG_endonuc"/>
</dbReference>
<name>A0A2T0BL12_9CLOT</name>
<reference evidence="2 3" key="1">
    <citation type="submission" date="2018-03" db="EMBL/GenBank/DDBJ databases">
        <title>Genome sequence of Clostridium vincentii DSM 10228.</title>
        <authorList>
            <person name="Poehlein A."/>
            <person name="Daniel R."/>
        </authorList>
    </citation>
    <scope>NUCLEOTIDE SEQUENCE [LARGE SCALE GENOMIC DNA]</scope>
    <source>
        <strain evidence="2 3">DSM 10228</strain>
    </source>
</reference>
<dbReference type="Proteomes" id="UP000239471">
    <property type="component" value="Unassembled WGS sequence"/>
</dbReference>
<dbReference type="Gene3D" id="3.40.1440.10">
    <property type="entry name" value="GIY-YIG endonuclease"/>
    <property type="match status" value="1"/>
</dbReference>
<dbReference type="Pfam" id="PF01541">
    <property type="entry name" value="GIY-YIG"/>
    <property type="match status" value="1"/>
</dbReference>
<dbReference type="PROSITE" id="PS50164">
    <property type="entry name" value="GIY_YIG"/>
    <property type="match status" value="1"/>
</dbReference>